<organism evidence="2 3">
    <name type="scientific">Actinomadura verrucosospora</name>
    <dbReference type="NCBI Taxonomy" id="46165"/>
    <lineage>
        <taxon>Bacteria</taxon>
        <taxon>Bacillati</taxon>
        <taxon>Actinomycetota</taxon>
        <taxon>Actinomycetes</taxon>
        <taxon>Streptosporangiales</taxon>
        <taxon>Thermomonosporaceae</taxon>
        <taxon>Actinomadura</taxon>
    </lineage>
</organism>
<accession>A0A7D3W075</accession>
<keyword evidence="3" id="KW-1185">Reference proteome</keyword>
<reference evidence="2 3" key="1">
    <citation type="submission" date="2020-05" db="EMBL/GenBank/DDBJ databases">
        <title>Actinomadura verrucosospora NRRL-B18236 (PFL_A860) Genome sequencing and assembly.</title>
        <authorList>
            <person name="Samborskyy M."/>
        </authorList>
    </citation>
    <scope>NUCLEOTIDE SEQUENCE [LARGE SCALE GENOMIC DNA]</scope>
    <source>
        <strain evidence="2 3">NRRL:B18236</strain>
    </source>
</reference>
<sequence length="154" mass="16849">MTELVAIDLTGTRWFKDFSKLMRQFVDRTSFQLGAEPVAREGDFKNTAGGANGRIAMGGPSRPPGDRRPLARAKRPGAGPRSSLSAGGLLLPKNSIRKRGESVYKQAQETVLHLPRRSPDQPRGIHPRVSPEIIQPRRSATVNNRESSIGIGTR</sequence>
<feature type="region of interest" description="Disordered" evidence="1">
    <location>
        <begin position="42"/>
        <end position="154"/>
    </location>
</feature>
<proteinExistence type="predicted"/>
<evidence type="ECO:0000313" key="3">
    <source>
        <dbReference type="Proteomes" id="UP000501240"/>
    </source>
</evidence>
<name>A0A7D3W075_ACTVE</name>
<dbReference type="AlphaFoldDB" id="A0A7D3W075"/>
<dbReference type="Proteomes" id="UP000501240">
    <property type="component" value="Chromosome"/>
</dbReference>
<gene>
    <name evidence="2" type="ORF">ACTIVE_8803</name>
</gene>
<feature type="compositionally biased region" description="Polar residues" evidence="1">
    <location>
        <begin position="138"/>
        <end position="147"/>
    </location>
</feature>
<evidence type="ECO:0000256" key="1">
    <source>
        <dbReference type="SAM" id="MobiDB-lite"/>
    </source>
</evidence>
<evidence type="ECO:0000313" key="2">
    <source>
        <dbReference type="EMBL" id="QKG27150.1"/>
    </source>
</evidence>
<protein>
    <submittedName>
        <fullName evidence="2">Uncharacterized protein</fullName>
    </submittedName>
</protein>
<dbReference type="EMBL" id="CP053892">
    <property type="protein sequence ID" value="QKG27150.1"/>
    <property type="molecule type" value="Genomic_DNA"/>
</dbReference>